<keyword evidence="1" id="KW-0812">Transmembrane</keyword>
<accession>A0A839H7R8</accession>
<name>A0A839H7R8_9GAMM</name>
<protein>
    <submittedName>
        <fullName evidence="3">Uncharacterized protein</fullName>
    </submittedName>
</protein>
<keyword evidence="1" id="KW-1133">Transmembrane helix</keyword>
<comment type="caution">
    <text evidence="3">The sequence shown here is derived from an EMBL/GenBank/DDBJ whole genome shotgun (WGS) entry which is preliminary data.</text>
</comment>
<organism evidence="3 4">
    <name type="scientific">Thiospirillum jenense</name>
    <dbReference type="NCBI Taxonomy" id="1653858"/>
    <lineage>
        <taxon>Bacteria</taxon>
        <taxon>Pseudomonadati</taxon>
        <taxon>Pseudomonadota</taxon>
        <taxon>Gammaproteobacteria</taxon>
        <taxon>Chromatiales</taxon>
        <taxon>Chromatiaceae</taxon>
        <taxon>Thiospirillum</taxon>
    </lineage>
</organism>
<keyword evidence="2" id="KW-0732">Signal</keyword>
<reference evidence="3 4" key="1">
    <citation type="journal article" date="2020" name="Arch. Microbiol.">
        <title>The genome sequence of the giant phototrophic gammaproteobacterium Thiospirillum jenense gives insight into its physiological properties and phylogenetic relationships.</title>
        <authorList>
            <person name="Imhoff J.F."/>
            <person name="Meyer T.E."/>
            <person name="Kyndt J.A."/>
        </authorList>
    </citation>
    <scope>NUCLEOTIDE SEQUENCE [LARGE SCALE GENOMIC DNA]</scope>
    <source>
        <strain evidence="3 4">DSM 216</strain>
    </source>
</reference>
<evidence type="ECO:0000313" key="3">
    <source>
        <dbReference type="EMBL" id="MBB1125603.1"/>
    </source>
</evidence>
<dbReference type="EMBL" id="JABVCQ010000008">
    <property type="protein sequence ID" value="MBB1125603.1"/>
    <property type="molecule type" value="Genomic_DNA"/>
</dbReference>
<sequence length="203" mass="19032">MNNSNQLVAPALTIALFTAAVMSTPAQAADALTITKYANRLASGADAGVDAFNDGSDAMQTAAQVTDYASTGTALAETTAVGATIATGSGATIMHTLATAGGPVTLAGATAVSSAKLMNDALYSDCADQAACDAAQVGTYGGAAVGTAGSAVAVAVAGAGPAGLATIGSVVGGGMAAGVGVLVAAPVVAAAAVGGLAYWLFSD</sequence>
<evidence type="ECO:0000256" key="1">
    <source>
        <dbReference type="SAM" id="Phobius"/>
    </source>
</evidence>
<feature type="chain" id="PRO_5032809357" evidence="2">
    <location>
        <begin position="29"/>
        <end position="203"/>
    </location>
</feature>
<dbReference type="RefSeq" id="WP_182583122.1">
    <property type="nucleotide sequence ID" value="NZ_JABVCQ010000008.1"/>
</dbReference>
<feature type="transmembrane region" description="Helical" evidence="1">
    <location>
        <begin position="175"/>
        <end position="201"/>
    </location>
</feature>
<feature type="signal peptide" evidence="2">
    <location>
        <begin position="1"/>
        <end position="28"/>
    </location>
</feature>
<dbReference type="Proteomes" id="UP000548632">
    <property type="component" value="Unassembled WGS sequence"/>
</dbReference>
<proteinExistence type="predicted"/>
<dbReference type="AlphaFoldDB" id="A0A839H7R8"/>
<gene>
    <name evidence="3" type="ORF">HUK38_05065</name>
</gene>
<keyword evidence="1" id="KW-0472">Membrane</keyword>
<evidence type="ECO:0000313" key="4">
    <source>
        <dbReference type="Proteomes" id="UP000548632"/>
    </source>
</evidence>
<evidence type="ECO:0000256" key="2">
    <source>
        <dbReference type="SAM" id="SignalP"/>
    </source>
</evidence>
<keyword evidence="4" id="KW-1185">Reference proteome</keyword>